<evidence type="ECO:0000313" key="2">
    <source>
        <dbReference type="EMBL" id="EDV42389.2"/>
    </source>
</evidence>
<feature type="region of interest" description="Disordered" evidence="1">
    <location>
        <begin position="405"/>
        <end position="446"/>
    </location>
</feature>
<dbReference type="KEGG" id="dan:6502663"/>
<dbReference type="GeneID" id="6502663"/>
<reference evidence="2 3" key="1">
    <citation type="journal article" date="2007" name="Nature">
        <title>Evolution of genes and genomes on the Drosophila phylogeny.</title>
        <authorList>
            <consortium name="Drosophila 12 Genomes Consortium"/>
            <person name="Clark A.G."/>
            <person name="Eisen M.B."/>
            <person name="Smith D.R."/>
            <person name="Bergman C.M."/>
            <person name="Oliver B."/>
            <person name="Markow T.A."/>
            <person name="Kaufman T.C."/>
            <person name="Kellis M."/>
            <person name="Gelbart W."/>
            <person name="Iyer V.N."/>
            <person name="Pollard D.A."/>
            <person name="Sackton T.B."/>
            <person name="Larracuente A.M."/>
            <person name="Singh N.D."/>
            <person name="Abad J.P."/>
            <person name="Abt D.N."/>
            <person name="Adryan B."/>
            <person name="Aguade M."/>
            <person name="Akashi H."/>
            <person name="Anderson W.W."/>
            <person name="Aquadro C.F."/>
            <person name="Ardell D.H."/>
            <person name="Arguello R."/>
            <person name="Artieri C.G."/>
            <person name="Barbash D.A."/>
            <person name="Barker D."/>
            <person name="Barsanti P."/>
            <person name="Batterham P."/>
            <person name="Batzoglou S."/>
            <person name="Begun D."/>
            <person name="Bhutkar A."/>
            <person name="Blanco E."/>
            <person name="Bosak S.A."/>
            <person name="Bradley R.K."/>
            <person name="Brand A.D."/>
            <person name="Brent M.R."/>
            <person name="Brooks A.N."/>
            <person name="Brown R.H."/>
            <person name="Butlin R.K."/>
            <person name="Caggese C."/>
            <person name="Calvi B.R."/>
            <person name="Bernardo de Carvalho A."/>
            <person name="Caspi A."/>
            <person name="Castrezana S."/>
            <person name="Celniker S.E."/>
            <person name="Chang J.L."/>
            <person name="Chapple C."/>
            <person name="Chatterji S."/>
            <person name="Chinwalla A."/>
            <person name="Civetta A."/>
            <person name="Clifton S.W."/>
            <person name="Comeron J.M."/>
            <person name="Costello J.C."/>
            <person name="Coyne J.A."/>
            <person name="Daub J."/>
            <person name="David R.G."/>
            <person name="Delcher A.L."/>
            <person name="Delehaunty K."/>
            <person name="Do C.B."/>
            <person name="Ebling H."/>
            <person name="Edwards K."/>
            <person name="Eickbush T."/>
            <person name="Evans J.D."/>
            <person name="Filipski A."/>
            <person name="Findeiss S."/>
            <person name="Freyhult E."/>
            <person name="Fulton L."/>
            <person name="Fulton R."/>
            <person name="Garcia A.C."/>
            <person name="Gardiner A."/>
            <person name="Garfield D.A."/>
            <person name="Garvin B.E."/>
            <person name="Gibson G."/>
            <person name="Gilbert D."/>
            <person name="Gnerre S."/>
            <person name="Godfrey J."/>
            <person name="Good R."/>
            <person name="Gotea V."/>
            <person name="Gravely B."/>
            <person name="Greenberg A.J."/>
            <person name="Griffiths-Jones S."/>
            <person name="Gross S."/>
            <person name="Guigo R."/>
            <person name="Gustafson E.A."/>
            <person name="Haerty W."/>
            <person name="Hahn M.W."/>
            <person name="Halligan D.L."/>
            <person name="Halpern A.L."/>
            <person name="Halter G.M."/>
            <person name="Han M.V."/>
            <person name="Heger A."/>
            <person name="Hillier L."/>
            <person name="Hinrichs A.S."/>
            <person name="Holmes I."/>
            <person name="Hoskins R.A."/>
            <person name="Hubisz M.J."/>
            <person name="Hultmark D."/>
            <person name="Huntley M.A."/>
            <person name="Jaffe D.B."/>
            <person name="Jagadeeshan S."/>
            <person name="Jeck W.R."/>
            <person name="Johnson J."/>
            <person name="Jones C.D."/>
            <person name="Jordan W.C."/>
            <person name="Karpen G.H."/>
            <person name="Kataoka E."/>
            <person name="Keightley P.D."/>
            <person name="Kheradpour P."/>
            <person name="Kirkness E.F."/>
            <person name="Koerich L.B."/>
            <person name="Kristiansen K."/>
            <person name="Kudrna D."/>
            <person name="Kulathinal R.J."/>
            <person name="Kumar S."/>
            <person name="Kwok R."/>
            <person name="Lander E."/>
            <person name="Langley C.H."/>
            <person name="Lapoint R."/>
            <person name="Lazzaro B.P."/>
            <person name="Lee S.J."/>
            <person name="Levesque L."/>
            <person name="Li R."/>
            <person name="Lin C.F."/>
            <person name="Lin M.F."/>
            <person name="Lindblad-Toh K."/>
            <person name="Llopart A."/>
            <person name="Long M."/>
            <person name="Low L."/>
            <person name="Lozovsky E."/>
            <person name="Lu J."/>
            <person name="Luo M."/>
            <person name="Machado C.A."/>
            <person name="Makalowski W."/>
            <person name="Marzo M."/>
            <person name="Matsuda M."/>
            <person name="Matzkin L."/>
            <person name="McAllister B."/>
            <person name="McBride C.S."/>
            <person name="McKernan B."/>
            <person name="McKernan K."/>
            <person name="Mendez-Lago M."/>
            <person name="Minx P."/>
            <person name="Mollenhauer M.U."/>
            <person name="Montooth K."/>
            <person name="Mount S.M."/>
            <person name="Mu X."/>
            <person name="Myers E."/>
            <person name="Negre B."/>
            <person name="Newfeld S."/>
            <person name="Nielsen R."/>
            <person name="Noor M.A."/>
            <person name="O'Grady P."/>
            <person name="Pachter L."/>
            <person name="Papaceit M."/>
            <person name="Parisi M.J."/>
            <person name="Parisi M."/>
            <person name="Parts L."/>
            <person name="Pedersen J.S."/>
            <person name="Pesole G."/>
            <person name="Phillippy A.M."/>
            <person name="Ponting C.P."/>
            <person name="Pop M."/>
            <person name="Porcelli D."/>
            <person name="Powell J.R."/>
            <person name="Prohaska S."/>
            <person name="Pruitt K."/>
            <person name="Puig M."/>
            <person name="Quesneville H."/>
            <person name="Ram K.R."/>
            <person name="Rand D."/>
            <person name="Rasmussen M.D."/>
            <person name="Reed L.K."/>
            <person name="Reenan R."/>
            <person name="Reily A."/>
            <person name="Remington K.A."/>
            <person name="Rieger T.T."/>
            <person name="Ritchie M.G."/>
            <person name="Robin C."/>
            <person name="Rogers Y.H."/>
            <person name="Rohde C."/>
            <person name="Rozas J."/>
            <person name="Rubenfield M.J."/>
            <person name="Ruiz A."/>
            <person name="Russo S."/>
            <person name="Salzberg S.L."/>
            <person name="Sanchez-Gracia A."/>
            <person name="Saranga D.J."/>
            <person name="Sato H."/>
            <person name="Schaeffer S.W."/>
            <person name="Schatz M.C."/>
            <person name="Schlenke T."/>
            <person name="Schwartz R."/>
            <person name="Segarra C."/>
            <person name="Singh R.S."/>
            <person name="Sirot L."/>
            <person name="Sirota M."/>
            <person name="Sisneros N.B."/>
            <person name="Smith C.D."/>
            <person name="Smith T.F."/>
            <person name="Spieth J."/>
            <person name="Stage D.E."/>
            <person name="Stark A."/>
            <person name="Stephan W."/>
            <person name="Strausberg R.L."/>
            <person name="Strempel S."/>
            <person name="Sturgill D."/>
            <person name="Sutton G."/>
            <person name="Sutton G.G."/>
            <person name="Tao W."/>
            <person name="Teichmann S."/>
            <person name="Tobari Y.N."/>
            <person name="Tomimura Y."/>
            <person name="Tsolas J.M."/>
            <person name="Valente V.L."/>
            <person name="Venter E."/>
            <person name="Venter J.C."/>
            <person name="Vicario S."/>
            <person name="Vieira F.G."/>
            <person name="Vilella A.J."/>
            <person name="Villasante A."/>
            <person name="Walenz B."/>
            <person name="Wang J."/>
            <person name="Wasserman M."/>
            <person name="Watts T."/>
            <person name="Wilson D."/>
            <person name="Wilson R.K."/>
            <person name="Wing R.A."/>
            <person name="Wolfner M.F."/>
            <person name="Wong A."/>
            <person name="Wong G.K."/>
            <person name="Wu C.I."/>
            <person name="Wu G."/>
            <person name="Yamamoto D."/>
            <person name="Yang H.P."/>
            <person name="Yang S.P."/>
            <person name="Yorke J.A."/>
            <person name="Yoshida K."/>
            <person name="Zdobnov E."/>
            <person name="Zhang P."/>
            <person name="Zhang Y."/>
            <person name="Zimin A.V."/>
            <person name="Baldwin J."/>
            <person name="Abdouelleil A."/>
            <person name="Abdulkadir J."/>
            <person name="Abebe A."/>
            <person name="Abera B."/>
            <person name="Abreu J."/>
            <person name="Acer S.C."/>
            <person name="Aftuck L."/>
            <person name="Alexander A."/>
            <person name="An P."/>
            <person name="Anderson E."/>
            <person name="Anderson S."/>
            <person name="Arachi H."/>
            <person name="Azer M."/>
            <person name="Bachantsang P."/>
            <person name="Barry A."/>
            <person name="Bayul T."/>
            <person name="Berlin A."/>
            <person name="Bessette D."/>
            <person name="Bloom T."/>
            <person name="Blye J."/>
            <person name="Boguslavskiy L."/>
            <person name="Bonnet C."/>
            <person name="Boukhgalter B."/>
            <person name="Bourzgui I."/>
            <person name="Brown A."/>
            <person name="Cahill P."/>
            <person name="Channer S."/>
            <person name="Cheshatsang Y."/>
            <person name="Chuda L."/>
            <person name="Citroen M."/>
            <person name="Collymore A."/>
            <person name="Cooke P."/>
            <person name="Costello M."/>
            <person name="D'Aco K."/>
            <person name="Daza R."/>
            <person name="De Haan G."/>
            <person name="DeGray S."/>
            <person name="DeMaso C."/>
            <person name="Dhargay N."/>
            <person name="Dooley K."/>
            <person name="Dooley E."/>
            <person name="Doricent M."/>
            <person name="Dorje P."/>
            <person name="Dorjee K."/>
            <person name="Dupes A."/>
            <person name="Elong R."/>
            <person name="Falk J."/>
            <person name="Farina A."/>
            <person name="Faro S."/>
            <person name="Ferguson D."/>
            <person name="Fisher S."/>
            <person name="Foley C.D."/>
            <person name="Franke A."/>
            <person name="Friedrich D."/>
            <person name="Gadbois L."/>
            <person name="Gearin G."/>
            <person name="Gearin C.R."/>
            <person name="Giannoukos G."/>
            <person name="Goode T."/>
            <person name="Graham J."/>
            <person name="Grandbois E."/>
            <person name="Grewal S."/>
            <person name="Gyaltsen K."/>
            <person name="Hafez N."/>
            <person name="Hagos B."/>
            <person name="Hall J."/>
            <person name="Henson C."/>
            <person name="Hollinger A."/>
            <person name="Honan T."/>
            <person name="Huard M.D."/>
            <person name="Hughes L."/>
            <person name="Hurhula B."/>
            <person name="Husby M.E."/>
            <person name="Kamat A."/>
            <person name="Kanga B."/>
            <person name="Kashin S."/>
            <person name="Khazanovich D."/>
            <person name="Kisner P."/>
            <person name="Lance K."/>
            <person name="Lara M."/>
            <person name="Lee W."/>
            <person name="Lennon N."/>
            <person name="Letendre F."/>
            <person name="LeVine R."/>
            <person name="Lipovsky A."/>
            <person name="Liu X."/>
            <person name="Liu J."/>
            <person name="Liu S."/>
            <person name="Lokyitsang T."/>
            <person name="Lokyitsang Y."/>
            <person name="Lubonja R."/>
            <person name="Lui A."/>
            <person name="MacDonald P."/>
            <person name="Magnisalis V."/>
            <person name="Maru K."/>
            <person name="Matthews C."/>
            <person name="McCusker W."/>
            <person name="McDonough S."/>
            <person name="Mehta T."/>
            <person name="Meldrim J."/>
            <person name="Meneus L."/>
            <person name="Mihai O."/>
            <person name="Mihalev A."/>
            <person name="Mihova T."/>
            <person name="Mittelman R."/>
            <person name="Mlenga V."/>
            <person name="Montmayeur A."/>
            <person name="Mulrain L."/>
            <person name="Navidi A."/>
            <person name="Naylor J."/>
            <person name="Negash T."/>
            <person name="Nguyen T."/>
            <person name="Nguyen N."/>
            <person name="Nicol R."/>
            <person name="Norbu C."/>
            <person name="Norbu N."/>
            <person name="Novod N."/>
            <person name="O'Neill B."/>
            <person name="Osman S."/>
            <person name="Markiewicz E."/>
            <person name="Oyono O.L."/>
            <person name="Patti C."/>
            <person name="Phunkhang P."/>
            <person name="Pierre F."/>
            <person name="Priest M."/>
            <person name="Raghuraman S."/>
            <person name="Rege F."/>
            <person name="Reyes R."/>
            <person name="Rise C."/>
            <person name="Rogov P."/>
            <person name="Ross K."/>
            <person name="Ryan E."/>
            <person name="Settipalli S."/>
            <person name="Shea T."/>
            <person name="Sherpa N."/>
            <person name="Shi L."/>
            <person name="Shih D."/>
            <person name="Sparrow T."/>
            <person name="Spaulding J."/>
            <person name="Stalker J."/>
            <person name="Stange-Thomann N."/>
            <person name="Stavropoulos S."/>
            <person name="Stone C."/>
            <person name="Strader C."/>
            <person name="Tesfaye S."/>
            <person name="Thomson T."/>
            <person name="Thoulutsang Y."/>
            <person name="Thoulutsang D."/>
            <person name="Topham K."/>
            <person name="Topping I."/>
            <person name="Tsamla T."/>
            <person name="Vassiliev H."/>
            <person name="Vo A."/>
            <person name="Wangchuk T."/>
            <person name="Wangdi T."/>
            <person name="Weiand M."/>
            <person name="Wilkinson J."/>
            <person name="Wilson A."/>
            <person name="Yadav S."/>
            <person name="Young G."/>
            <person name="Yu Q."/>
            <person name="Zembek L."/>
            <person name="Zhong D."/>
            <person name="Zimmer A."/>
            <person name="Zwirko Z."/>
            <person name="Jaffe D.B."/>
            <person name="Alvarez P."/>
            <person name="Brockman W."/>
            <person name="Butler J."/>
            <person name="Chin C."/>
            <person name="Gnerre S."/>
            <person name="Grabherr M."/>
            <person name="Kleber M."/>
            <person name="Mauceli E."/>
            <person name="MacCallum I."/>
        </authorList>
    </citation>
    <scope>NUCLEOTIDE SEQUENCE [LARGE SCALE GENOMIC DNA]</scope>
    <source>
        <strain evidence="3">Tucson 14024-0371.13</strain>
    </source>
</reference>
<dbReference type="STRING" id="7217.B3M2R8"/>
<evidence type="ECO:0000313" key="3">
    <source>
        <dbReference type="Proteomes" id="UP000007801"/>
    </source>
</evidence>
<dbReference type="OrthoDB" id="7872817at2759"/>
<organism evidence="2 3">
    <name type="scientific">Drosophila ananassae</name>
    <name type="common">Fruit fly</name>
    <dbReference type="NCBI Taxonomy" id="7217"/>
    <lineage>
        <taxon>Eukaryota</taxon>
        <taxon>Metazoa</taxon>
        <taxon>Ecdysozoa</taxon>
        <taxon>Arthropoda</taxon>
        <taxon>Hexapoda</taxon>
        <taxon>Insecta</taxon>
        <taxon>Pterygota</taxon>
        <taxon>Neoptera</taxon>
        <taxon>Endopterygota</taxon>
        <taxon>Diptera</taxon>
        <taxon>Brachycera</taxon>
        <taxon>Muscomorpha</taxon>
        <taxon>Ephydroidea</taxon>
        <taxon>Drosophilidae</taxon>
        <taxon>Drosophila</taxon>
        <taxon>Sophophora</taxon>
    </lineage>
</organism>
<keyword evidence="3" id="KW-1185">Reference proteome</keyword>
<feature type="compositionally biased region" description="Basic residues" evidence="1">
    <location>
        <begin position="149"/>
        <end position="159"/>
    </location>
</feature>
<dbReference type="AlphaFoldDB" id="B3M2R8"/>
<gene>
    <name evidence="2" type="primary">Dana\GF19928</name>
    <name evidence="2" type="synonym">dana_GLEANR_22334</name>
    <name evidence="2" type="ORF">GF19928</name>
</gene>
<feature type="compositionally biased region" description="Basic and acidic residues" evidence="1">
    <location>
        <begin position="172"/>
        <end position="183"/>
    </location>
</feature>
<dbReference type="EMBL" id="CH902617">
    <property type="protein sequence ID" value="EDV42389.2"/>
    <property type="molecule type" value="Genomic_DNA"/>
</dbReference>
<feature type="region of interest" description="Disordered" evidence="1">
    <location>
        <begin position="92"/>
        <end position="184"/>
    </location>
</feature>
<dbReference type="HOGENOM" id="CLU_2051987_0_0_1"/>
<dbReference type="Proteomes" id="UP000007801">
    <property type="component" value="Unassembled WGS sequence"/>
</dbReference>
<name>B3M2R8_DROAN</name>
<proteinExistence type="predicted"/>
<sequence length="446" mass="48726">MDLFNVPKKVNRHVVKAVCFLQGPKKEFVNTDDIAKQVKLQMARTRVKAVHKVDDAIHQSLNNLVDMGLVSKSGTAYSMAFALNHPGFGNGGRALPKSVPNVPGHPTPRNPNKNMLGKRSLGRLNPLKPPTRTLSPDSISGDEQEKARKMFRNPKRLPKKKQDIPSLKRGSKGPDTHKPKDGLSKCLKTSFKAKDRTRKCQPLVCKECRTAVTAFTNAQNSISSGNFPNSSLHELYMDCYQKREDTNEGDGYKNESSVEVLSHLKSGSQHRTVSPMELDFLGQTPNSFMALGGNPERKSSSIDSNSRNPSVITIRSSLYSIRTPEGSDSCVYFGQPSQGSMSAPVETLSFTSARNENCIAQASVAQGAPFSVAGNSNLPMLEYKRSNANATFFNPDGIKTIYGPRSGGSLRVKSSKLAQGLRSSKSMSPPGAKTPKNAKSKFDFYK</sequence>
<protein>
    <submittedName>
        <fullName evidence="2">Uncharacterized protein</fullName>
    </submittedName>
</protein>
<evidence type="ECO:0000256" key="1">
    <source>
        <dbReference type="SAM" id="MobiDB-lite"/>
    </source>
</evidence>
<dbReference type="InParanoid" id="B3M2R8"/>
<accession>B3M2R8</accession>